<feature type="transmembrane region" description="Helical" evidence="9">
    <location>
        <begin position="660"/>
        <end position="681"/>
    </location>
</feature>
<dbReference type="OrthoDB" id="9986677at2759"/>
<name>A0A4P9W7N3_9FUNG</name>
<keyword evidence="6" id="KW-0653">Protein transport</keyword>
<gene>
    <name evidence="10" type="ORF">BDK51DRAFT_23121</name>
</gene>
<feature type="transmembrane region" description="Helical" evidence="9">
    <location>
        <begin position="145"/>
        <end position="165"/>
    </location>
</feature>
<feature type="transmembrane region" description="Helical" evidence="9">
    <location>
        <begin position="345"/>
        <end position="368"/>
    </location>
</feature>
<keyword evidence="5" id="KW-0571">Peptide transport</keyword>
<keyword evidence="11" id="KW-1185">Reference proteome</keyword>
<dbReference type="Pfam" id="PF03169">
    <property type="entry name" value="OPT"/>
    <property type="match status" value="1"/>
</dbReference>
<protein>
    <submittedName>
        <fullName evidence="10">Oligopeptide transporter OPT family</fullName>
    </submittedName>
</protein>
<keyword evidence="8 9" id="KW-0472">Membrane</keyword>
<feature type="transmembrane region" description="Helical" evidence="9">
    <location>
        <begin position="54"/>
        <end position="74"/>
    </location>
</feature>
<reference evidence="11" key="1">
    <citation type="journal article" date="2018" name="Nat. Microbiol.">
        <title>Leveraging single-cell genomics to expand the fungal tree of life.</title>
        <authorList>
            <person name="Ahrendt S.R."/>
            <person name="Quandt C.A."/>
            <person name="Ciobanu D."/>
            <person name="Clum A."/>
            <person name="Salamov A."/>
            <person name="Andreopoulos B."/>
            <person name="Cheng J.F."/>
            <person name="Woyke T."/>
            <person name="Pelin A."/>
            <person name="Henrissat B."/>
            <person name="Reynolds N.K."/>
            <person name="Benny G.L."/>
            <person name="Smith M.E."/>
            <person name="James T.Y."/>
            <person name="Grigoriev I.V."/>
        </authorList>
    </citation>
    <scope>NUCLEOTIDE SEQUENCE [LARGE SCALE GENOMIC DNA]</scope>
</reference>
<comment type="similarity">
    <text evidence="2">Belongs to the oligopeptide OPT transporter family.</text>
</comment>
<dbReference type="Proteomes" id="UP000269721">
    <property type="component" value="Unassembled WGS sequence"/>
</dbReference>
<dbReference type="InterPro" id="IPR004813">
    <property type="entry name" value="OPT"/>
</dbReference>
<keyword evidence="7 9" id="KW-1133">Transmembrane helix</keyword>
<keyword evidence="4 9" id="KW-0812">Transmembrane</keyword>
<dbReference type="GO" id="GO:0015031">
    <property type="term" value="P:protein transport"/>
    <property type="evidence" value="ECO:0007669"/>
    <property type="project" value="UniProtKB-KW"/>
</dbReference>
<feature type="transmembrane region" description="Helical" evidence="9">
    <location>
        <begin position="620"/>
        <end position="639"/>
    </location>
</feature>
<dbReference type="PANTHER" id="PTHR22601">
    <property type="entry name" value="ISP4 LIKE PROTEIN"/>
    <property type="match status" value="1"/>
</dbReference>
<evidence type="ECO:0000256" key="7">
    <source>
        <dbReference type="ARBA" id="ARBA00022989"/>
    </source>
</evidence>
<dbReference type="NCBIfam" id="TIGR00728">
    <property type="entry name" value="OPT_sfam"/>
    <property type="match status" value="1"/>
</dbReference>
<evidence type="ECO:0000256" key="5">
    <source>
        <dbReference type="ARBA" id="ARBA00022856"/>
    </source>
</evidence>
<organism evidence="10 11">
    <name type="scientific">Blyttiomyces helicus</name>
    <dbReference type="NCBI Taxonomy" id="388810"/>
    <lineage>
        <taxon>Eukaryota</taxon>
        <taxon>Fungi</taxon>
        <taxon>Fungi incertae sedis</taxon>
        <taxon>Chytridiomycota</taxon>
        <taxon>Chytridiomycota incertae sedis</taxon>
        <taxon>Chytridiomycetes</taxon>
        <taxon>Chytridiomycetes incertae sedis</taxon>
        <taxon>Blyttiomyces</taxon>
    </lineage>
</organism>
<feature type="transmembrane region" description="Helical" evidence="9">
    <location>
        <begin position="580"/>
        <end position="600"/>
    </location>
</feature>
<feature type="non-terminal residue" evidence="10">
    <location>
        <position position="1"/>
    </location>
</feature>
<sequence length="715" mass="80797">EQSAIPEVAATIPTSDDPTLPVLTFRFWLIGTIFSIFSAAVAQFMYFRAASIQLNNFSCILLSYPVGVFLAKTLPDWSIGFHWPSDFIFARGTFIGGSLNPGPYNVKEHTLIVIAASTNNNNAYACDIIAIQRLFYGPKQNPNDVGWAAAILLIWTTQCVGYGFAGLCRSWLVYPGAMWWPSNLVIANLLHVFHAKSSEGIVADRINLFKKVTTWVIVYEFLPQYFAPYISRVSILCLILAINQQRGASLGFLSFDWQELSSFSPLYTPFWAQMNTLVPIFISFWIVGPWMYKQNVWDAQLFPLTSPSSFTTAGNHYNISKILNSETLVVEDDLYNAYSPLRLSAFWALAYGMNFAAITAILVHAALFHGKEIADGFRASRTEEEDVHFKMMRKYPEVPSSWYFATLGIFLALSIFTVEHWTEFQIRWWGVLAAMGTVIIFILPIGIVQAISTIQIGTNVITELIFGYLVPGKAIANVCFKTYGYISMAQSLSLVADLKLGVYMKIPPKAMFICQLYSTLIGAVVNYAVLDQLIRHVPDIWLTLATNPQWDATSALQFYTASLLWGAIGPARTFGPDSPYHVLLWFFLIGAFLPIPGYLLHRRYPKFGWNYINWPIMTQYWGGSIFKDLSPAYITTLVVSYMSQFHMKRYRRDWYDKYNYTISAALDSGSIVTAIILYLGVTLANLNGNEYVFWAFNPNTTQYLDQDYCLNNSAV</sequence>
<feature type="transmembrane region" description="Helical" evidence="9">
    <location>
        <begin position="25"/>
        <end position="47"/>
    </location>
</feature>
<evidence type="ECO:0000256" key="3">
    <source>
        <dbReference type="ARBA" id="ARBA00022448"/>
    </source>
</evidence>
<dbReference type="EMBL" id="KZ997921">
    <property type="protein sequence ID" value="RKO86780.1"/>
    <property type="molecule type" value="Genomic_DNA"/>
</dbReference>
<accession>A0A4P9W7N3</accession>
<keyword evidence="3" id="KW-0813">Transport</keyword>
<evidence type="ECO:0000256" key="4">
    <source>
        <dbReference type="ARBA" id="ARBA00022692"/>
    </source>
</evidence>
<evidence type="ECO:0000256" key="2">
    <source>
        <dbReference type="ARBA" id="ARBA00008807"/>
    </source>
</evidence>
<feature type="transmembrane region" description="Helical" evidence="9">
    <location>
        <begin position="510"/>
        <end position="530"/>
    </location>
</feature>
<evidence type="ECO:0000256" key="1">
    <source>
        <dbReference type="ARBA" id="ARBA00004141"/>
    </source>
</evidence>
<evidence type="ECO:0000256" key="9">
    <source>
        <dbReference type="SAM" id="Phobius"/>
    </source>
</evidence>
<dbReference type="AlphaFoldDB" id="A0A4P9W7N3"/>
<evidence type="ECO:0000313" key="10">
    <source>
        <dbReference type="EMBL" id="RKO86780.1"/>
    </source>
</evidence>
<evidence type="ECO:0000256" key="6">
    <source>
        <dbReference type="ARBA" id="ARBA00022927"/>
    </source>
</evidence>
<evidence type="ECO:0000313" key="11">
    <source>
        <dbReference type="Proteomes" id="UP000269721"/>
    </source>
</evidence>
<dbReference type="GO" id="GO:0016020">
    <property type="term" value="C:membrane"/>
    <property type="evidence" value="ECO:0007669"/>
    <property type="project" value="UniProtKB-SubCell"/>
</dbReference>
<feature type="transmembrane region" description="Helical" evidence="9">
    <location>
        <begin position="270"/>
        <end position="292"/>
    </location>
</feature>
<feature type="transmembrane region" description="Helical" evidence="9">
    <location>
        <begin position="401"/>
        <end position="422"/>
    </location>
</feature>
<dbReference type="InterPro" id="IPR004648">
    <property type="entry name" value="Oligpept_transpt"/>
</dbReference>
<dbReference type="NCBIfam" id="TIGR00727">
    <property type="entry name" value="ISP4_OPT"/>
    <property type="match status" value="1"/>
</dbReference>
<proteinExistence type="inferred from homology"/>
<dbReference type="GO" id="GO:0035673">
    <property type="term" value="F:oligopeptide transmembrane transporter activity"/>
    <property type="evidence" value="ECO:0007669"/>
    <property type="project" value="InterPro"/>
</dbReference>
<evidence type="ECO:0000256" key="8">
    <source>
        <dbReference type="ARBA" id="ARBA00023136"/>
    </source>
</evidence>
<feature type="transmembrane region" description="Helical" evidence="9">
    <location>
        <begin position="428"/>
        <end position="448"/>
    </location>
</feature>
<comment type="subcellular location">
    <subcellularLocation>
        <location evidence="1">Membrane</location>
        <topology evidence="1">Multi-pass membrane protein</topology>
    </subcellularLocation>
</comment>